<feature type="compositionally biased region" description="Polar residues" evidence="2">
    <location>
        <begin position="160"/>
        <end position="169"/>
    </location>
</feature>
<organism evidence="3 4">
    <name type="scientific">Apophysomyces ossiformis</name>
    <dbReference type="NCBI Taxonomy" id="679940"/>
    <lineage>
        <taxon>Eukaryota</taxon>
        <taxon>Fungi</taxon>
        <taxon>Fungi incertae sedis</taxon>
        <taxon>Mucoromycota</taxon>
        <taxon>Mucoromycotina</taxon>
        <taxon>Mucoromycetes</taxon>
        <taxon>Mucorales</taxon>
        <taxon>Mucorineae</taxon>
        <taxon>Mucoraceae</taxon>
        <taxon>Apophysomyces</taxon>
    </lineage>
</organism>
<feature type="compositionally biased region" description="Basic and acidic residues" evidence="2">
    <location>
        <begin position="185"/>
        <end position="196"/>
    </location>
</feature>
<comment type="caution">
    <text evidence="3">The sequence shown here is derived from an EMBL/GenBank/DDBJ whole genome shotgun (WGS) entry which is preliminary data.</text>
</comment>
<keyword evidence="1" id="KW-0175">Coiled coil</keyword>
<proteinExistence type="predicted"/>
<feature type="region of interest" description="Disordered" evidence="2">
    <location>
        <begin position="1"/>
        <end position="92"/>
    </location>
</feature>
<feature type="compositionally biased region" description="Basic and acidic residues" evidence="2">
    <location>
        <begin position="82"/>
        <end position="92"/>
    </location>
</feature>
<dbReference type="Proteomes" id="UP000605846">
    <property type="component" value="Unassembled WGS sequence"/>
</dbReference>
<feature type="region of interest" description="Disordered" evidence="2">
    <location>
        <begin position="156"/>
        <end position="205"/>
    </location>
</feature>
<feature type="compositionally biased region" description="Polar residues" evidence="2">
    <location>
        <begin position="62"/>
        <end position="79"/>
    </location>
</feature>
<dbReference type="EMBL" id="JABAYA010000102">
    <property type="protein sequence ID" value="KAF7725187.1"/>
    <property type="molecule type" value="Genomic_DNA"/>
</dbReference>
<reference evidence="3" key="1">
    <citation type="submission" date="2020-01" db="EMBL/GenBank/DDBJ databases">
        <title>Genome Sequencing of Three Apophysomyces-Like Fungal Strains Confirms a Novel Fungal Genus in the Mucoromycota with divergent Burkholderia-like Endosymbiotic Bacteria.</title>
        <authorList>
            <person name="Stajich J.E."/>
            <person name="Macias A.M."/>
            <person name="Carter-House D."/>
            <person name="Lovett B."/>
            <person name="Kasson L.R."/>
            <person name="Berry K."/>
            <person name="Grigoriev I."/>
            <person name="Chang Y."/>
            <person name="Spatafora J."/>
            <person name="Kasson M.T."/>
        </authorList>
    </citation>
    <scope>NUCLEOTIDE SEQUENCE</scope>
    <source>
        <strain evidence="3">NRRL A-21654</strain>
    </source>
</reference>
<evidence type="ECO:0000313" key="4">
    <source>
        <dbReference type="Proteomes" id="UP000605846"/>
    </source>
</evidence>
<evidence type="ECO:0000313" key="3">
    <source>
        <dbReference type="EMBL" id="KAF7725187.1"/>
    </source>
</evidence>
<dbReference type="AlphaFoldDB" id="A0A8H7BJA1"/>
<evidence type="ECO:0000256" key="2">
    <source>
        <dbReference type="SAM" id="MobiDB-lite"/>
    </source>
</evidence>
<accession>A0A8H7BJA1</accession>
<dbReference type="OrthoDB" id="2252112at2759"/>
<protein>
    <submittedName>
        <fullName evidence="3">Uncharacterized protein</fullName>
    </submittedName>
</protein>
<sequence>MGTLKKLFTKKHGHHGNSEATESSKSVSSRRKSQQNPSDENGPLSDVTQSQPKPIRGYKHLSIQSIPTLSRTSLSNQPIDKSPVDDNFREEIPRKRPVSCSILDKKRRSSSTLADKHSNCSTKEIVETPLSGRFLVPTAIKATSASENAFSVPHRRHSSSFDATESTDVSPAYPNSVVFNQMDNDNDKHTVRDPDKQLPTSYQTKSGELVSSHVAKIAVEMQLARVNQQLQRVLKENEELKYRILQLEEVSHTPSLSNMSESSSFSSLSSGHLQQDEILKIHMRAQLGLIEFLEGEANVSAAMARFKKQLEIEDVP</sequence>
<feature type="coiled-coil region" evidence="1">
    <location>
        <begin position="216"/>
        <end position="250"/>
    </location>
</feature>
<gene>
    <name evidence="3" type="ORF">EC973_000353</name>
</gene>
<keyword evidence="4" id="KW-1185">Reference proteome</keyword>
<name>A0A8H7BJA1_9FUNG</name>
<evidence type="ECO:0000256" key="1">
    <source>
        <dbReference type="SAM" id="Coils"/>
    </source>
</evidence>